<dbReference type="Pfam" id="PF10025">
    <property type="entry name" value="DUF2267"/>
    <property type="match status" value="1"/>
</dbReference>
<evidence type="ECO:0000313" key="2">
    <source>
        <dbReference type="Proteomes" id="UP000199328"/>
    </source>
</evidence>
<dbReference type="STRING" id="990712.SAMN05216257_103239"/>
<dbReference type="Proteomes" id="UP000199328">
    <property type="component" value="Unassembled WGS sequence"/>
</dbReference>
<keyword evidence="2" id="KW-1185">Reference proteome</keyword>
<dbReference type="InterPro" id="IPR018727">
    <property type="entry name" value="DUF2267"/>
</dbReference>
<protein>
    <submittedName>
        <fullName evidence="1">Uncharacterized conserved protein, DUF2267 family</fullName>
    </submittedName>
</protein>
<dbReference type="AlphaFoldDB" id="A0A1G9CUY0"/>
<dbReference type="InterPro" id="IPR038282">
    <property type="entry name" value="DUF2267_sf"/>
</dbReference>
<dbReference type="Gene3D" id="1.10.490.110">
    <property type="entry name" value="Uncharacterized conserved protein DUF2267"/>
    <property type="match status" value="1"/>
</dbReference>
<accession>A0A1G9CUY0</accession>
<organism evidence="1 2">
    <name type="scientific">Meinhardsimonia xiamenensis</name>
    <dbReference type="NCBI Taxonomy" id="990712"/>
    <lineage>
        <taxon>Bacteria</taxon>
        <taxon>Pseudomonadati</taxon>
        <taxon>Pseudomonadota</taxon>
        <taxon>Alphaproteobacteria</taxon>
        <taxon>Rhodobacterales</taxon>
        <taxon>Paracoccaceae</taxon>
        <taxon>Meinhardsimonia</taxon>
    </lineage>
</organism>
<name>A0A1G9CUY0_9RHOB</name>
<dbReference type="RefSeq" id="WP_170068361.1">
    <property type="nucleotide sequence ID" value="NZ_FNFV01000003.1"/>
</dbReference>
<reference evidence="2" key="1">
    <citation type="submission" date="2016-10" db="EMBL/GenBank/DDBJ databases">
        <authorList>
            <person name="Varghese N."/>
            <person name="Submissions S."/>
        </authorList>
    </citation>
    <scope>NUCLEOTIDE SEQUENCE [LARGE SCALE GENOMIC DNA]</scope>
    <source>
        <strain evidence="2">CGMCC 1.10789</strain>
    </source>
</reference>
<gene>
    <name evidence="1" type="ORF">SAMN05216257_103239</name>
</gene>
<evidence type="ECO:0000313" key="1">
    <source>
        <dbReference type="EMBL" id="SDK55478.1"/>
    </source>
</evidence>
<proteinExistence type="predicted"/>
<dbReference type="EMBL" id="FNFV01000003">
    <property type="protein sequence ID" value="SDK55478.1"/>
    <property type="molecule type" value="Genomic_DNA"/>
</dbReference>
<sequence length="145" mass="16048">MSALGLPIIDNAVQDANRWINEVNAHVGWDDKQRAYRLLRQVLHVVRDHLNVDEAAQLGAQLPTLIRGIYYEGWDPSRTPVKMRKPEEFIAAVQAGFQTDPLGDAKEAIAAVFAVLDAHVSAGEMEEVKQAFTKEIRALFGGVEA</sequence>